<organism evidence="1 2">
    <name type="scientific">Trichoderma simmonsii</name>
    <dbReference type="NCBI Taxonomy" id="1491479"/>
    <lineage>
        <taxon>Eukaryota</taxon>
        <taxon>Fungi</taxon>
        <taxon>Dikarya</taxon>
        <taxon>Ascomycota</taxon>
        <taxon>Pezizomycotina</taxon>
        <taxon>Sordariomycetes</taxon>
        <taxon>Hypocreomycetidae</taxon>
        <taxon>Hypocreales</taxon>
        <taxon>Hypocreaceae</taxon>
        <taxon>Trichoderma</taxon>
    </lineage>
</organism>
<name>A0A8G0PK87_9HYPO</name>
<proteinExistence type="predicted"/>
<evidence type="ECO:0000313" key="1">
    <source>
        <dbReference type="EMBL" id="QYT04477.1"/>
    </source>
</evidence>
<sequence length="133" mass="15260">MCVARVSDFRNVERIFFRFSLYLTRCHFDNLDLIFFASSSFPTNFKGQLPWLLSVSSFIGLLGYFQRAWRRYDEYTDGSRLVKGRYGAGTMPDDVLDLQRGAFRFYYGCGTLSKRVNADVVMASTVALTNADI</sequence>
<reference evidence="1 2" key="1">
    <citation type="journal article" date="2021" name="BMC Genomics">
        <title>Telomere-to-telomere genome assembly of asparaginase-producing Trichoderma simmonsii.</title>
        <authorList>
            <person name="Chung D."/>
            <person name="Kwon Y.M."/>
            <person name="Yang Y."/>
        </authorList>
    </citation>
    <scope>NUCLEOTIDE SEQUENCE [LARGE SCALE GENOMIC DNA]</scope>
    <source>
        <strain evidence="1 2">GH-Sj1</strain>
    </source>
</reference>
<protein>
    <submittedName>
        <fullName evidence="1">Uncharacterized protein</fullName>
    </submittedName>
</protein>
<dbReference type="AlphaFoldDB" id="A0A8G0PK87"/>
<dbReference type="Proteomes" id="UP000826661">
    <property type="component" value="Chromosome VI"/>
</dbReference>
<dbReference type="EMBL" id="CP075869">
    <property type="protein sequence ID" value="QYT04477.1"/>
    <property type="molecule type" value="Genomic_DNA"/>
</dbReference>
<accession>A0A8G0PK87</accession>
<evidence type="ECO:0000313" key="2">
    <source>
        <dbReference type="Proteomes" id="UP000826661"/>
    </source>
</evidence>
<gene>
    <name evidence="1" type="ORF">H0G86_011383</name>
</gene>
<keyword evidence="2" id="KW-1185">Reference proteome</keyword>